<dbReference type="EMBL" id="MDGQ01000003">
    <property type="protein sequence ID" value="OEK06717.1"/>
    <property type="molecule type" value="Genomic_DNA"/>
</dbReference>
<sequence length="221" mass="26237">MKEQFNAKQRAIELFDEGWDNKTVANQLGLEESLSEVWYYEYNIEKGLGELQDDPELAKGLLDAIKEFNGLKREELDLFKREKEESELKEKRSLLITFKKLLTFLKNHSQGFKWQYGEVILYIKKLKTLLSRSEAICQHDSEVFQKLFIWNRIEGLIEHLEQLVLDKEEGDTIKLNFDENDVLYIEEALEINEFDQEIDEEQVEEESLDGILEEEFSPKKY</sequence>
<proteinExistence type="predicted"/>
<dbReference type="RefSeq" id="WP_069834029.1">
    <property type="nucleotide sequence ID" value="NZ_MDGQ01000003.1"/>
</dbReference>
<protein>
    <submittedName>
        <fullName evidence="1">Uncharacterized protein</fullName>
    </submittedName>
</protein>
<comment type="caution">
    <text evidence="1">The sequence shown here is derived from an EMBL/GenBank/DDBJ whole genome shotgun (WGS) entry which is preliminary data.</text>
</comment>
<dbReference type="OrthoDB" id="9992637at2"/>
<dbReference type="STRING" id="1563681.BFP71_03380"/>
<evidence type="ECO:0000313" key="1">
    <source>
        <dbReference type="EMBL" id="OEK06717.1"/>
    </source>
</evidence>
<evidence type="ECO:0000313" key="2">
    <source>
        <dbReference type="Proteomes" id="UP000095552"/>
    </source>
</evidence>
<keyword evidence="2" id="KW-1185">Reference proteome</keyword>
<dbReference type="Proteomes" id="UP000095552">
    <property type="component" value="Unassembled WGS sequence"/>
</dbReference>
<dbReference type="AlphaFoldDB" id="A0A1E5T5Y8"/>
<accession>A0A1E5T5Y8</accession>
<gene>
    <name evidence="1" type="ORF">BFP71_03380</name>
</gene>
<organism evidence="1 2">
    <name type="scientific">Roseivirga misakiensis</name>
    <dbReference type="NCBI Taxonomy" id="1563681"/>
    <lineage>
        <taxon>Bacteria</taxon>
        <taxon>Pseudomonadati</taxon>
        <taxon>Bacteroidota</taxon>
        <taxon>Cytophagia</taxon>
        <taxon>Cytophagales</taxon>
        <taxon>Roseivirgaceae</taxon>
        <taxon>Roseivirga</taxon>
    </lineage>
</organism>
<name>A0A1E5T5Y8_9BACT</name>
<reference evidence="1 2" key="1">
    <citation type="submission" date="2016-08" db="EMBL/GenBank/DDBJ databases">
        <title>Draft genome of Fabibacter sp. strain SK-8.</title>
        <authorList>
            <person name="Wong S.-K."/>
            <person name="Hamasaki K."/>
            <person name="Yoshizawa S."/>
        </authorList>
    </citation>
    <scope>NUCLEOTIDE SEQUENCE [LARGE SCALE GENOMIC DNA]</scope>
    <source>
        <strain evidence="1 2">SK-8</strain>
    </source>
</reference>